<name>A0AAD6SGF9_9AGAR</name>
<evidence type="ECO:0000313" key="1">
    <source>
        <dbReference type="EMBL" id="KAJ7027529.1"/>
    </source>
</evidence>
<accession>A0AAD6SGF9</accession>
<protein>
    <submittedName>
        <fullName evidence="1">Uncharacterized protein</fullName>
    </submittedName>
</protein>
<keyword evidence="2" id="KW-1185">Reference proteome</keyword>
<comment type="caution">
    <text evidence="1">The sequence shown here is derived from an EMBL/GenBank/DDBJ whole genome shotgun (WGS) entry which is preliminary data.</text>
</comment>
<proteinExistence type="predicted"/>
<organism evidence="1 2">
    <name type="scientific">Mycena alexandri</name>
    <dbReference type="NCBI Taxonomy" id="1745969"/>
    <lineage>
        <taxon>Eukaryota</taxon>
        <taxon>Fungi</taxon>
        <taxon>Dikarya</taxon>
        <taxon>Basidiomycota</taxon>
        <taxon>Agaricomycotina</taxon>
        <taxon>Agaricomycetes</taxon>
        <taxon>Agaricomycetidae</taxon>
        <taxon>Agaricales</taxon>
        <taxon>Marasmiineae</taxon>
        <taxon>Mycenaceae</taxon>
        <taxon>Mycena</taxon>
    </lineage>
</organism>
<dbReference type="Proteomes" id="UP001218188">
    <property type="component" value="Unassembled WGS sequence"/>
</dbReference>
<evidence type="ECO:0000313" key="2">
    <source>
        <dbReference type="Proteomes" id="UP001218188"/>
    </source>
</evidence>
<dbReference type="AlphaFoldDB" id="A0AAD6SGF9"/>
<dbReference type="EMBL" id="JARJCM010000123">
    <property type="protein sequence ID" value="KAJ7027529.1"/>
    <property type="molecule type" value="Genomic_DNA"/>
</dbReference>
<reference evidence="1" key="1">
    <citation type="submission" date="2023-03" db="EMBL/GenBank/DDBJ databases">
        <title>Massive genome expansion in bonnet fungi (Mycena s.s.) driven by repeated elements and novel gene families across ecological guilds.</title>
        <authorList>
            <consortium name="Lawrence Berkeley National Laboratory"/>
            <person name="Harder C.B."/>
            <person name="Miyauchi S."/>
            <person name="Viragh M."/>
            <person name="Kuo A."/>
            <person name="Thoen E."/>
            <person name="Andreopoulos B."/>
            <person name="Lu D."/>
            <person name="Skrede I."/>
            <person name="Drula E."/>
            <person name="Henrissat B."/>
            <person name="Morin E."/>
            <person name="Kohler A."/>
            <person name="Barry K."/>
            <person name="LaButti K."/>
            <person name="Morin E."/>
            <person name="Salamov A."/>
            <person name="Lipzen A."/>
            <person name="Mereny Z."/>
            <person name="Hegedus B."/>
            <person name="Baldrian P."/>
            <person name="Stursova M."/>
            <person name="Weitz H."/>
            <person name="Taylor A."/>
            <person name="Grigoriev I.V."/>
            <person name="Nagy L.G."/>
            <person name="Martin F."/>
            <person name="Kauserud H."/>
        </authorList>
    </citation>
    <scope>NUCLEOTIDE SEQUENCE</scope>
    <source>
        <strain evidence="1">CBHHK200</strain>
    </source>
</reference>
<gene>
    <name evidence="1" type="ORF">C8F04DRAFT_1189495</name>
</gene>
<sequence length="201" mass="22387">MAWKNLNQRRLISVPTASWWQSGNLGRLRALPTAGIGMRLHPTHSVPFPLDAGILCREAVLENGTDPRRAENVPYIRYVTRCVNTEGEPYTYGHDTKASRAGGERATIRWITYRIRTIKRNSIKLNKVQVTLPEYGAGAKTAHGTIGNRQCAKSRGYMGKSSVKTPPKCNELTVHIGLKQGFIYFFQAEVKARSPAIGAHQ</sequence>